<evidence type="ECO:0000256" key="14">
    <source>
        <dbReference type="ARBA" id="ARBA00030753"/>
    </source>
</evidence>
<dbReference type="PANTHER" id="PTHR13327">
    <property type="entry name" value="NADH-UBIQUINONE OXIDOREDUCTASE ESSS SUBUNIT, MITOCHONDRIAL PRECURSOR"/>
    <property type="match status" value="1"/>
</dbReference>
<evidence type="ECO:0000256" key="11">
    <source>
        <dbReference type="ARBA" id="ARBA00022989"/>
    </source>
</evidence>
<evidence type="ECO:0000256" key="2">
    <source>
        <dbReference type="ARBA" id="ARBA00004434"/>
    </source>
</evidence>
<keyword evidence="7 17" id="KW-0812">Transmembrane</keyword>
<evidence type="ECO:0000256" key="10">
    <source>
        <dbReference type="ARBA" id="ARBA00022982"/>
    </source>
</evidence>
<evidence type="ECO:0000256" key="1">
    <source>
        <dbReference type="ARBA" id="ARBA00003195"/>
    </source>
</evidence>
<comment type="function">
    <text evidence="1">Accessory subunit of the mitochondrial membrane respiratory chain NADH dehydrogenase (Complex I), that is believed not to be involved in catalysis. Complex I functions in the transfer of electrons from NADH to the respiratory chain. The immediate electron acceptor for the enzyme is believed to be ubiquinone.</text>
</comment>
<evidence type="ECO:0000256" key="9">
    <source>
        <dbReference type="ARBA" id="ARBA00022946"/>
    </source>
</evidence>
<feature type="transmembrane region" description="Helical" evidence="17">
    <location>
        <begin position="111"/>
        <end position="129"/>
    </location>
</feature>
<dbReference type="WBParaSite" id="ACOC_0000368101-mRNA-1">
    <property type="protein sequence ID" value="ACOC_0000368101-mRNA-1"/>
    <property type="gene ID" value="ACOC_0000368101"/>
</dbReference>
<keyword evidence="11 17" id="KW-1133">Transmembrane helix</keyword>
<name>A0A0R3PH55_ANGCS</name>
<evidence type="ECO:0000256" key="4">
    <source>
        <dbReference type="ARBA" id="ARBA00018632"/>
    </source>
</evidence>
<dbReference type="Pfam" id="PF10183">
    <property type="entry name" value="ESSS"/>
    <property type="match status" value="1"/>
</dbReference>
<comment type="similarity">
    <text evidence="3">Belongs to the complex I NDUFB11 subunit family.</text>
</comment>
<dbReference type="InterPro" id="IPR019329">
    <property type="entry name" value="NADH_UbQ_OxRdtase_ESSS_su"/>
</dbReference>
<evidence type="ECO:0000256" key="5">
    <source>
        <dbReference type="ARBA" id="ARBA00022448"/>
    </source>
</evidence>
<evidence type="ECO:0000256" key="12">
    <source>
        <dbReference type="ARBA" id="ARBA00023128"/>
    </source>
</evidence>
<organism evidence="18">
    <name type="scientific">Angiostrongylus costaricensis</name>
    <name type="common">Nematode worm</name>
    <dbReference type="NCBI Taxonomy" id="334426"/>
    <lineage>
        <taxon>Eukaryota</taxon>
        <taxon>Metazoa</taxon>
        <taxon>Ecdysozoa</taxon>
        <taxon>Nematoda</taxon>
        <taxon>Chromadorea</taxon>
        <taxon>Rhabditida</taxon>
        <taxon>Rhabditina</taxon>
        <taxon>Rhabditomorpha</taxon>
        <taxon>Strongyloidea</taxon>
        <taxon>Metastrongylidae</taxon>
        <taxon>Angiostrongylus</taxon>
    </lineage>
</organism>
<reference evidence="18" key="1">
    <citation type="submission" date="2017-02" db="UniProtKB">
        <authorList>
            <consortium name="WormBaseParasite"/>
        </authorList>
    </citation>
    <scope>IDENTIFICATION</scope>
</reference>
<dbReference type="OMA" id="VAHDEHK"/>
<keyword evidence="5" id="KW-0813">Transport</keyword>
<keyword evidence="6" id="KW-0679">Respiratory chain</keyword>
<dbReference type="GO" id="GO:0005743">
    <property type="term" value="C:mitochondrial inner membrane"/>
    <property type="evidence" value="ECO:0007669"/>
    <property type="project" value="UniProtKB-SubCell"/>
</dbReference>
<proteinExistence type="inferred from homology"/>
<evidence type="ECO:0000256" key="6">
    <source>
        <dbReference type="ARBA" id="ARBA00022660"/>
    </source>
</evidence>
<evidence type="ECO:0000256" key="8">
    <source>
        <dbReference type="ARBA" id="ARBA00022792"/>
    </source>
</evidence>
<evidence type="ECO:0000256" key="17">
    <source>
        <dbReference type="SAM" id="Phobius"/>
    </source>
</evidence>
<dbReference type="AlphaFoldDB" id="A0A0R3PH55"/>
<sequence length="187" mass="22054">LTAIYPAKNLPNQVEKVLNQSFDHIKHRVASLHAHLLHCFLYILRFRPGSDSYAYDNPWPKLNGGRLDWLFGDGWRRPLAKDQGAKMRREWIWFGQVAHDEHKDWLSFHQGAFLLFTMLTTWFTCWIVFARPDWPMGREWALREAHLEIARREKAGLPLISPDLVPRERVLASLPTDEELRDFDVLI</sequence>
<keyword evidence="12" id="KW-0496">Mitochondrion</keyword>
<evidence type="ECO:0000256" key="3">
    <source>
        <dbReference type="ARBA" id="ARBA00008915"/>
    </source>
</evidence>
<comment type="subunit">
    <text evidence="16">Complex I is composed of 45 different subunits. Interacts with BCAP31.</text>
</comment>
<keyword evidence="10" id="KW-0249">Electron transport</keyword>
<evidence type="ECO:0000313" key="18">
    <source>
        <dbReference type="WBParaSite" id="ACOC_0000368101-mRNA-1"/>
    </source>
</evidence>
<dbReference type="PANTHER" id="PTHR13327:SF0">
    <property type="entry name" value="NADH DEHYDROGENASE [UBIQUINONE] 1 BETA SUBCOMPLEX SUBUNIT 11, MITOCHONDRIAL"/>
    <property type="match status" value="1"/>
</dbReference>
<comment type="subcellular location">
    <subcellularLocation>
        <location evidence="2">Mitochondrion inner membrane</location>
        <topology evidence="2">Single-pass membrane protein</topology>
    </subcellularLocation>
</comment>
<keyword evidence="8" id="KW-0999">Mitochondrion inner membrane</keyword>
<evidence type="ECO:0000256" key="13">
    <source>
        <dbReference type="ARBA" id="ARBA00023136"/>
    </source>
</evidence>
<accession>A0A0R3PH55</accession>
<evidence type="ECO:0000256" key="16">
    <source>
        <dbReference type="ARBA" id="ARBA00046528"/>
    </source>
</evidence>
<evidence type="ECO:0000256" key="7">
    <source>
        <dbReference type="ARBA" id="ARBA00022692"/>
    </source>
</evidence>
<protein>
    <recommendedName>
        <fullName evidence="4">NADH dehydrogenase [ubiquinone] 1 beta subcomplex subunit 11, mitochondrial</fullName>
    </recommendedName>
    <alternativeName>
        <fullName evidence="15">Complex I-ESSS</fullName>
    </alternativeName>
    <alternativeName>
        <fullName evidence="14">NADH-ubiquinone oxidoreductase ESSS subunit</fullName>
    </alternativeName>
</protein>
<evidence type="ECO:0000256" key="15">
    <source>
        <dbReference type="ARBA" id="ARBA00031387"/>
    </source>
</evidence>
<keyword evidence="9" id="KW-0809">Transit peptide</keyword>
<keyword evidence="13 17" id="KW-0472">Membrane</keyword>